<reference evidence="4 5" key="1">
    <citation type="journal article" date="2016" name="Nat. Commun.">
        <title>Thousands of microbial genomes shed light on interconnected biogeochemical processes in an aquifer system.</title>
        <authorList>
            <person name="Anantharaman K."/>
            <person name="Brown C.T."/>
            <person name="Hug L.A."/>
            <person name="Sharon I."/>
            <person name="Castelle C.J."/>
            <person name="Probst A.J."/>
            <person name="Thomas B.C."/>
            <person name="Singh A."/>
            <person name="Wilkins M.J."/>
            <person name="Karaoz U."/>
            <person name="Brodie E.L."/>
            <person name="Williams K.H."/>
            <person name="Hubbard S.S."/>
            <person name="Banfield J.F."/>
        </authorList>
    </citation>
    <scope>NUCLEOTIDE SEQUENCE [LARGE SCALE GENOMIC DNA]</scope>
</reference>
<keyword evidence="2" id="KW-0812">Transmembrane</keyword>
<comment type="caution">
    <text evidence="4">The sequence shown here is derived from an EMBL/GenBank/DDBJ whole genome shotgun (WGS) entry which is preliminary data.</text>
</comment>
<dbReference type="Gene3D" id="3.30.70.2390">
    <property type="match status" value="1"/>
</dbReference>
<proteinExistence type="predicted"/>
<gene>
    <name evidence="4" type="ORF">A3A74_05990</name>
</gene>
<dbReference type="AlphaFoldDB" id="A0A1F7IBY6"/>
<feature type="compositionally biased region" description="Basic and acidic residues" evidence="1">
    <location>
        <begin position="8"/>
        <end position="36"/>
    </location>
</feature>
<evidence type="ECO:0000313" key="5">
    <source>
        <dbReference type="Proteomes" id="UP000179270"/>
    </source>
</evidence>
<protein>
    <recommendedName>
        <fullName evidence="3">LytR/CpsA/Psr regulator C-terminal domain-containing protein</fullName>
    </recommendedName>
</protein>
<organism evidence="4 5">
    <name type="scientific">Candidatus Roizmanbacteria bacterium RIFCSPLOWO2_01_FULL_35_13</name>
    <dbReference type="NCBI Taxonomy" id="1802055"/>
    <lineage>
        <taxon>Bacteria</taxon>
        <taxon>Candidatus Roizmaniibacteriota</taxon>
    </lineage>
</organism>
<accession>A0A1F7IBY6</accession>
<sequence>MKTHDSKKKIDNQDSSHDENNKIKEPPKNLLPEHTESQVKIDEIVPASEGIPVQPVIQSVAASIPVSLPPQPPSPPVAVTASQVNIPPFQEHNSKRKILWIGLAGFILALVLAGGWFYFSNISKKAAKKSEIVILVTPTASPISPTKTASDEVKLDKYPIQVLNGSGVAGEASKMQKILEEEGFEVSDTGNADKFDYTDTVIQAKKGVEKSFLDKLKVLLSKTYSVGKDKVLDASDSSEVIVIVGSDEIK</sequence>
<dbReference type="Proteomes" id="UP000179270">
    <property type="component" value="Unassembled WGS sequence"/>
</dbReference>
<evidence type="ECO:0000256" key="1">
    <source>
        <dbReference type="SAM" id="MobiDB-lite"/>
    </source>
</evidence>
<feature type="region of interest" description="Disordered" evidence="1">
    <location>
        <begin position="1"/>
        <end position="36"/>
    </location>
</feature>
<dbReference type="Pfam" id="PF13399">
    <property type="entry name" value="LytR_C"/>
    <property type="match status" value="1"/>
</dbReference>
<evidence type="ECO:0000256" key="2">
    <source>
        <dbReference type="SAM" id="Phobius"/>
    </source>
</evidence>
<feature type="transmembrane region" description="Helical" evidence="2">
    <location>
        <begin position="98"/>
        <end position="119"/>
    </location>
</feature>
<evidence type="ECO:0000313" key="4">
    <source>
        <dbReference type="EMBL" id="OGK40867.1"/>
    </source>
</evidence>
<keyword evidence="2" id="KW-0472">Membrane</keyword>
<name>A0A1F7IBY6_9BACT</name>
<dbReference type="STRING" id="1802055.A3A74_05990"/>
<dbReference type="EMBL" id="MGAF01000025">
    <property type="protein sequence ID" value="OGK40867.1"/>
    <property type="molecule type" value="Genomic_DNA"/>
</dbReference>
<feature type="domain" description="LytR/CpsA/Psr regulator C-terminal" evidence="3">
    <location>
        <begin position="158"/>
        <end position="247"/>
    </location>
</feature>
<evidence type="ECO:0000259" key="3">
    <source>
        <dbReference type="Pfam" id="PF13399"/>
    </source>
</evidence>
<dbReference type="InterPro" id="IPR027381">
    <property type="entry name" value="LytR/CpsA/Psr_C"/>
</dbReference>
<keyword evidence="2" id="KW-1133">Transmembrane helix</keyword>